<keyword evidence="6" id="KW-0106">Calcium</keyword>
<evidence type="ECO:0000256" key="1">
    <source>
        <dbReference type="ARBA" id="ARBA00004479"/>
    </source>
</evidence>
<keyword evidence="7 12" id="KW-1133">Transmembrane helix</keyword>
<feature type="domain" description="PA" evidence="13">
    <location>
        <begin position="63"/>
        <end position="169"/>
    </location>
</feature>
<dbReference type="Gene3D" id="3.50.30.30">
    <property type="match status" value="1"/>
</dbReference>
<dbReference type="Proteomes" id="UP001189429">
    <property type="component" value="Unassembled WGS sequence"/>
</dbReference>
<comment type="subcellular location">
    <subcellularLocation>
        <location evidence="10">Endomembrane system</location>
        <topology evidence="10">Single-pass membrane protein</topology>
    </subcellularLocation>
    <subcellularLocation>
        <location evidence="1">Membrane</location>
        <topology evidence="1">Single-pass type I membrane protein</topology>
    </subcellularLocation>
</comment>
<dbReference type="EMBL" id="CAUYUJ010015857">
    <property type="protein sequence ID" value="CAK0858962.1"/>
    <property type="molecule type" value="Genomic_DNA"/>
</dbReference>
<dbReference type="PANTHER" id="PTHR22702">
    <property type="entry name" value="PROTEASE-ASSOCIATED DOMAIN-CONTAINING PROTEIN"/>
    <property type="match status" value="1"/>
</dbReference>
<reference evidence="15" key="1">
    <citation type="submission" date="2023-10" db="EMBL/GenBank/DDBJ databases">
        <authorList>
            <person name="Chen Y."/>
            <person name="Shah S."/>
            <person name="Dougan E. K."/>
            <person name="Thang M."/>
            <person name="Chan C."/>
        </authorList>
    </citation>
    <scope>NUCLEOTIDE SEQUENCE [LARGE SCALE GENOMIC DNA]</scope>
</reference>
<gene>
    <name evidence="15" type="ORF">PCOR1329_LOCUS48493</name>
</gene>
<dbReference type="InterPro" id="IPR046450">
    <property type="entry name" value="PA_dom_sf"/>
</dbReference>
<dbReference type="Pfam" id="PF25011">
    <property type="entry name" value="VSR_TRX"/>
    <property type="match status" value="1"/>
</dbReference>
<comment type="caution">
    <text evidence="15">The sequence shown here is derived from an EMBL/GenBank/DDBJ whole genome shotgun (WGS) entry which is preliminary data.</text>
</comment>
<keyword evidence="2" id="KW-0245">EGF-like domain</keyword>
<feature type="domain" description="Vacuolar sorting receptor thioredoxin-like" evidence="14">
    <location>
        <begin position="203"/>
        <end position="367"/>
    </location>
</feature>
<feature type="compositionally biased region" description="Basic and acidic residues" evidence="11">
    <location>
        <begin position="458"/>
        <end position="467"/>
    </location>
</feature>
<keyword evidence="5" id="KW-0677">Repeat</keyword>
<evidence type="ECO:0000259" key="14">
    <source>
        <dbReference type="Pfam" id="PF25011"/>
    </source>
</evidence>
<evidence type="ECO:0000313" key="16">
    <source>
        <dbReference type="Proteomes" id="UP001189429"/>
    </source>
</evidence>
<evidence type="ECO:0000256" key="7">
    <source>
        <dbReference type="ARBA" id="ARBA00022989"/>
    </source>
</evidence>
<keyword evidence="16" id="KW-1185">Reference proteome</keyword>
<evidence type="ECO:0000259" key="13">
    <source>
        <dbReference type="Pfam" id="PF02225"/>
    </source>
</evidence>
<dbReference type="InterPro" id="IPR003137">
    <property type="entry name" value="PA_domain"/>
</dbReference>
<evidence type="ECO:0000256" key="10">
    <source>
        <dbReference type="ARBA" id="ARBA00037847"/>
    </source>
</evidence>
<evidence type="ECO:0000256" key="5">
    <source>
        <dbReference type="ARBA" id="ARBA00022737"/>
    </source>
</evidence>
<keyword evidence="8 12" id="KW-0472">Membrane</keyword>
<name>A0ABN9UH38_9DINO</name>
<keyword evidence="9" id="KW-0325">Glycoprotein</keyword>
<evidence type="ECO:0000256" key="4">
    <source>
        <dbReference type="ARBA" id="ARBA00022729"/>
    </source>
</evidence>
<feature type="transmembrane region" description="Helical" evidence="12">
    <location>
        <begin position="475"/>
        <end position="498"/>
    </location>
</feature>
<organism evidence="15 16">
    <name type="scientific">Prorocentrum cordatum</name>
    <dbReference type="NCBI Taxonomy" id="2364126"/>
    <lineage>
        <taxon>Eukaryota</taxon>
        <taxon>Sar</taxon>
        <taxon>Alveolata</taxon>
        <taxon>Dinophyceae</taxon>
        <taxon>Prorocentrales</taxon>
        <taxon>Prorocentraceae</taxon>
        <taxon>Prorocentrum</taxon>
    </lineage>
</organism>
<dbReference type="InterPro" id="IPR056858">
    <property type="entry name" value="VSR_TRX"/>
</dbReference>
<evidence type="ECO:0000256" key="9">
    <source>
        <dbReference type="ARBA" id="ARBA00023180"/>
    </source>
</evidence>
<sequence length="531" mass="58143">MVARVRPTSVVACGLGSAWLGVHGQIRIMSPEALVSQFPVTKGRIDGTTSMFGAPFYGLRILGRVVFAESPSAHCQSDDYSLPVQSSAGTSARSALINIVMMRRGNCTFVRKVHLAEKFKGAHAAIIVDTEDSGRTRADIARVVIADDGHGTNVNIPSILIAFEDGKRLIDAVASDKLVIVELAWDVPLEPVVVMDLWMSSGSHEANHFLQTFSPRRKALNEAIKFVPHYHVFNIARSTDHDAQKYSSSLCTNNSGLFCADDPDGPGGVTGRMVLEEDVRQLCIHGLANVSRVHADGSIAYDSHKREYAEKYWDYLERFWTECPSDAEESVSAAHRFGLQCSERLARDVGIDIEAVRRCTSERSEELLLQQLEAPAWSPRALRINGWRYAGALDAEPDGMRVGGAQRPRVPHVRECEQRQRQAFVPARPSIRTRAGDAGRLFGVHLAAGRVPPGTRGAGREPPERPAMEGPGGGVGYGTLCTVVLFVCAVSCGAWTLCRRSVHKQIHRALHDEVVLEVQSQMDSYRQLSGS</sequence>
<keyword evidence="4" id="KW-0732">Signal</keyword>
<feature type="region of interest" description="Disordered" evidence="11">
    <location>
        <begin position="451"/>
        <end position="470"/>
    </location>
</feature>
<evidence type="ECO:0000256" key="3">
    <source>
        <dbReference type="ARBA" id="ARBA00022692"/>
    </source>
</evidence>
<dbReference type="Pfam" id="PF02225">
    <property type="entry name" value="PA"/>
    <property type="match status" value="1"/>
</dbReference>
<evidence type="ECO:0000256" key="11">
    <source>
        <dbReference type="SAM" id="MobiDB-lite"/>
    </source>
</evidence>
<evidence type="ECO:0000256" key="6">
    <source>
        <dbReference type="ARBA" id="ARBA00022837"/>
    </source>
</evidence>
<evidence type="ECO:0000256" key="12">
    <source>
        <dbReference type="SAM" id="Phobius"/>
    </source>
</evidence>
<accession>A0ABN9UH38</accession>
<evidence type="ECO:0000256" key="2">
    <source>
        <dbReference type="ARBA" id="ARBA00022536"/>
    </source>
</evidence>
<keyword evidence="3 12" id="KW-0812">Transmembrane</keyword>
<dbReference type="SUPFAM" id="SSF52025">
    <property type="entry name" value="PA domain"/>
    <property type="match status" value="1"/>
</dbReference>
<evidence type="ECO:0000313" key="15">
    <source>
        <dbReference type="EMBL" id="CAK0858962.1"/>
    </source>
</evidence>
<proteinExistence type="predicted"/>
<protein>
    <recommendedName>
        <fullName evidence="17">PA domain-containing protein</fullName>
    </recommendedName>
</protein>
<dbReference type="PANTHER" id="PTHR22702:SF1">
    <property type="entry name" value="PROTEASE-ASSOCIATED DOMAIN-CONTAINING PROTEIN 1"/>
    <property type="match status" value="1"/>
</dbReference>
<evidence type="ECO:0000256" key="8">
    <source>
        <dbReference type="ARBA" id="ARBA00023136"/>
    </source>
</evidence>
<evidence type="ECO:0008006" key="17">
    <source>
        <dbReference type="Google" id="ProtNLM"/>
    </source>
</evidence>